<feature type="chain" id="PRO_5022679992" evidence="3">
    <location>
        <begin position="31"/>
        <end position="377"/>
    </location>
</feature>
<dbReference type="Gene3D" id="2.130.10.10">
    <property type="entry name" value="YVTN repeat-like/Quinoprotein amine dehydrogenase"/>
    <property type="match status" value="2"/>
</dbReference>
<dbReference type="GO" id="GO:0009523">
    <property type="term" value="C:photosystem II"/>
    <property type="evidence" value="ECO:0007669"/>
    <property type="project" value="UniProtKB-KW"/>
</dbReference>
<dbReference type="PANTHER" id="PTHR47199">
    <property type="entry name" value="PHOTOSYSTEM II STABILITY/ASSEMBLY FACTOR HCF136, CHLOROPLASTIC"/>
    <property type="match status" value="1"/>
</dbReference>
<dbReference type="RefSeq" id="WP_150671852.1">
    <property type="nucleotide sequence ID" value="NZ_CABVJE010000001.1"/>
</dbReference>
<proteinExistence type="predicted"/>
<gene>
    <name evidence="5" type="primary">hcf136_1</name>
    <name evidence="5" type="ORF">PS938_00131</name>
</gene>
<protein>
    <submittedName>
        <fullName evidence="5">Ycf48-like protein</fullName>
    </submittedName>
</protein>
<evidence type="ECO:0000256" key="2">
    <source>
        <dbReference type="ARBA" id="ARBA00023276"/>
    </source>
</evidence>
<dbReference type="SUPFAM" id="SSF50939">
    <property type="entry name" value="Sialidases"/>
    <property type="match status" value="1"/>
</dbReference>
<evidence type="ECO:0000313" key="6">
    <source>
        <dbReference type="Proteomes" id="UP000327191"/>
    </source>
</evidence>
<feature type="signal peptide" evidence="3">
    <location>
        <begin position="1"/>
        <end position="30"/>
    </location>
</feature>
<dbReference type="PANTHER" id="PTHR47199:SF2">
    <property type="entry name" value="PHOTOSYSTEM II STABILITY_ASSEMBLY FACTOR HCF136, CHLOROPLASTIC"/>
    <property type="match status" value="1"/>
</dbReference>
<evidence type="ECO:0000256" key="1">
    <source>
        <dbReference type="ARBA" id="ARBA00022531"/>
    </source>
</evidence>
<name>A0A5E7RMT7_PSEFL</name>
<keyword evidence="2" id="KW-0604">Photosystem II</keyword>
<keyword evidence="3" id="KW-0732">Signal</keyword>
<evidence type="ECO:0000256" key="3">
    <source>
        <dbReference type="SAM" id="SignalP"/>
    </source>
</evidence>
<organism evidence="5 6">
    <name type="scientific">Pseudomonas fluorescens</name>
    <dbReference type="NCBI Taxonomy" id="294"/>
    <lineage>
        <taxon>Bacteria</taxon>
        <taxon>Pseudomonadati</taxon>
        <taxon>Pseudomonadota</taxon>
        <taxon>Gammaproteobacteria</taxon>
        <taxon>Pseudomonadales</taxon>
        <taxon>Pseudomonadaceae</taxon>
        <taxon>Pseudomonas</taxon>
    </lineage>
</organism>
<dbReference type="EMBL" id="CABVJE010000001">
    <property type="protein sequence ID" value="VVP74980.1"/>
    <property type="molecule type" value="Genomic_DNA"/>
</dbReference>
<evidence type="ECO:0000313" key="5">
    <source>
        <dbReference type="EMBL" id="VVP74980.1"/>
    </source>
</evidence>
<dbReference type="InterPro" id="IPR036278">
    <property type="entry name" value="Sialidase_sf"/>
</dbReference>
<dbReference type="InterPro" id="IPR015943">
    <property type="entry name" value="WD40/YVTN_repeat-like_dom_sf"/>
</dbReference>
<feature type="domain" description="Photosynthesis system II assembly factor Ycf48/Hcf136-like" evidence="4">
    <location>
        <begin position="78"/>
        <end position="151"/>
    </location>
</feature>
<dbReference type="OrthoDB" id="9813892at2"/>
<keyword evidence="1" id="KW-0602">Photosynthesis</keyword>
<dbReference type="GO" id="GO:0015979">
    <property type="term" value="P:photosynthesis"/>
    <property type="evidence" value="ECO:0007669"/>
    <property type="project" value="UniProtKB-KW"/>
</dbReference>
<sequence length="377" mass="39666" precursor="true">MARRLKNKSLYCNGLAGVLLMAICVSPGVAAQFPDVIDQRSVLSTQASHATLLSIARAGERLVAVGERGVVVLSDDSGRTWRQVQVPVSSTLTAVQFVNSRQGWAVGHSGVILHSGDAGQSWTLQLDGRRAAQQELNDAQTAALEPNADEGAQRRLVAAQRLVTDGPDKPFLALSFSDTMHGLAVGAYGLVMRTEDGGMTWQSWMGRIPNIQGLHLYAVAQAGDRYYLAGEQGLLIRSLDGGKSFEKLDSPYEGTYFSLALDSDGAVLIGGLRGNVFRSRDQGNNFEAMNNPVPVSLGSAIRIGQQVLWVNQAGGVLRSTGDSSTLQPLATPAAPALTAVVDAPDGSLVGVGFAGTARLAISNVNATSSNPERAVAE</sequence>
<evidence type="ECO:0000259" key="4">
    <source>
        <dbReference type="Pfam" id="PF14870"/>
    </source>
</evidence>
<dbReference type="AlphaFoldDB" id="A0A5E7RMT7"/>
<reference evidence="5 6" key="1">
    <citation type="submission" date="2019-09" db="EMBL/GenBank/DDBJ databases">
        <authorList>
            <person name="Chandra G."/>
            <person name="Truman W A."/>
        </authorList>
    </citation>
    <scope>NUCLEOTIDE SEQUENCE [LARGE SCALE GENOMIC DNA]</scope>
    <source>
        <strain evidence="5">PS938</strain>
    </source>
</reference>
<dbReference type="InterPro" id="IPR028203">
    <property type="entry name" value="PSII_CF48-like_dom"/>
</dbReference>
<feature type="domain" description="Photosynthesis system II assembly factor Ycf48/Hcf136-like" evidence="4">
    <location>
        <begin position="170"/>
        <end position="289"/>
    </location>
</feature>
<accession>A0A5E7RMT7</accession>
<dbReference type="Proteomes" id="UP000327191">
    <property type="component" value="Unassembled WGS sequence"/>
</dbReference>
<dbReference type="Pfam" id="PF14870">
    <property type="entry name" value="PSII_BNR"/>
    <property type="match status" value="2"/>
</dbReference>